<accession>A0A1H5RTF2</accession>
<evidence type="ECO:0000313" key="2">
    <source>
        <dbReference type="Proteomes" id="UP000236721"/>
    </source>
</evidence>
<protein>
    <submittedName>
        <fullName evidence="1">Uncharacterized protein</fullName>
    </submittedName>
</protein>
<sequence>MSKLEKLLQHLASHTDMNCGFERTDFLEDFFKEELINLEEFSWC</sequence>
<keyword evidence="2" id="KW-1185">Reference proteome</keyword>
<proteinExistence type="predicted"/>
<gene>
    <name evidence="1" type="ORF">SAMN04488244_10189</name>
</gene>
<dbReference type="AlphaFoldDB" id="A0A1H5RTF2"/>
<name>A0A1H5RTF2_9VIBR</name>
<reference evidence="2" key="1">
    <citation type="submission" date="2016-10" db="EMBL/GenBank/DDBJ databases">
        <authorList>
            <person name="Varghese N."/>
            <person name="Submissions S."/>
        </authorList>
    </citation>
    <scope>NUCLEOTIDE SEQUENCE [LARGE SCALE GENOMIC DNA]</scope>
    <source>
        <strain evidence="2">CGMCC 1.7062</strain>
    </source>
</reference>
<dbReference type="Proteomes" id="UP000236721">
    <property type="component" value="Unassembled WGS sequence"/>
</dbReference>
<organism evidence="1 2">
    <name type="scientific">Vibrio hangzhouensis</name>
    <dbReference type="NCBI Taxonomy" id="462991"/>
    <lineage>
        <taxon>Bacteria</taxon>
        <taxon>Pseudomonadati</taxon>
        <taxon>Pseudomonadota</taxon>
        <taxon>Gammaproteobacteria</taxon>
        <taxon>Vibrionales</taxon>
        <taxon>Vibrionaceae</taxon>
        <taxon>Vibrio</taxon>
    </lineage>
</organism>
<dbReference type="EMBL" id="FNVG01000001">
    <property type="protein sequence ID" value="SEF41008.1"/>
    <property type="molecule type" value="Genomic_DNA"/>
</dbReference>
<evidence type="ECO:0000313" key="1">
    <source>
        <dbReference type="EMBL" id="SEF41008.1"/>
    </source>
</evidence>